<feature type="chain" id="PRO_5007583834" evidence="1">
    <location>
        <begin position="23"/>
        <end position="118"/>
    </location>
</feature>
<dbReference type="EMBL" id="LVLA01000351">
    <property type="protein sequence ID" value="KYN92989.1"/>
    <property type="molecule type" value="Genomic_DNA"/>
</dbReference>
<dbReference type="VEuPathDB" id="PlasmoDB:PRCDC_0028300"/>
<dbReference type="Proteomes" id="UP000076359">
    <property type="component" value="Unassembled WGS sequence"/>
</dbReference>
<evidence type="ECO:0000256" key="1">
    <source>
        <dbReference type="SAM" id="SignalP"/>
    </source>
</evidence>
<dbReference type="KEGG" id="prei:PRSY57_0027300"/>
<feature type="signal peptide" evidence="1">
    <location>
        <begin position="1"/>
        <end position="22"/>
    </location>
</feature>
<dbReference type="Pfam" id="PF02009">
    <property type="entry name" value="RIFIN"/>
    <property type="match status" value="1"/>
</dbReference>
<feature type="non-terminal residue" evidence="2">
    <location>
        <position position="118"/>
    </location>
</feature>
<evidence type="ECO:0000313" key="2">
    <source>
        <dbReference type="EMBL" id="KYN92989.1"/>
    </source>
</evidence>
<organism evidence="2 3">
    <name type="scientific">Plasmodium reichenowi</name>
    <dbReference type="NCBI Taxonomy" id="5854"/>
    <lineage>
        <taxon>Eukaryota</taxon>
        <taxon>Sar</taxon>
        <taxon>Alveolata</taxon>
        <taxon>Apicomplexa</taxon>
        <taxon>Aconoidasida</taxon>
        <taxon>Haemosporida</taxon>
        <taxon>Plasmodiidae</taxon>
        <taxon>Plasmodium</taxon>
        <taxon>Plasmodium (Laverania)</taxon>
    </lineage>
</organism>
<accession>A0A151L210</accession>
<evidence type="ECO:0000313" key="3">
    <source>
        <dbReference type="Proteomes" id="UP000076359"/>
    </source>
</evidence>
<comment type="caution">
    <text evidence="2">The sequence shown here is derived from an EMBL/GenBank/DDBJ whole genome shotgun (WGS) entry which is preliminary data.</text>
</comment>
<sequence length="118" mass="13424">MNVYYISILLFAIPLNILVSSPQKNPSITPHHTPIYTSRLLSEKDIKSTNYDNDPQMKKVMKKFEDRTSERLRDKRTQEIIEKDKMEKSLAEKVEKGCLKCGVVLGGGVLPVWGMITG</sequence>
<reference evidence="2 3" key="1">
    <citation type="journal article" date="2016" name="Nat. Commun.">
        <title>Genomes of cryptic chimpanzee Plasmodium species reveal key evolutionary events leading to human malaria.</title>
        <authorList>
            <person name="Sundararaman S.A."/>
            <person name="Plenderleith L.J."/>
            <person name="Liu W."/>
            <person name="Loy D.E."/>
            <person name="Learn G.H."/>
            <person name="Li Y."/>
            <person name="Shaw K.S."/>
            <person name="Ayouba A."/>
            <person name="Peeters M."/>
            <person name="Speede S."/>
            <person name="Shaw G.M."/>
            <person name="Bushman F.D."/>
            <person name="Brisson D."/>
            <person name="Rayner J.C."/>
            <person name="Sharp P.M."/>
            <person name="Hahn B.H."/>
        </authorList>
    </citation>
    <scope>NUCLEOTIDE SEQUENCE [LARGE SCALE GENOMIC DNA]</scope>
    <source>
        <strain evidence="2 3">SY57</strain>
    </source>
</reference>
<protein>
    <submittedName>
        <fullName evidence="2">Rifin</fullName>
    </submittedName>
</protein>
<name>A0A151L210_PLARE</name>
<dbReference type="InterPro" id="IPR006373">
    <property type="entry name" value="VSA_Rifin"/>
</dbReference>
<dbReference type="AlphaFoldDB" id="A0A151L210"/>
<gene>
    <name evidence="2" type="ORF">PRSY57_0027300</name>
</gene>
<dbReference type="RefSeq" id="XP_019969667.1">
    <property type="nucleotide sequence ID" value="XM_020114330.1"/>
</dbReference>
<dbReference type="GeneID" id="30953674"/>
<proteinExistence type="predicted"/>
<keyword evidence="1" id="KW-0732">Signal</keyword>